<dbReference type="InterPro" id="IPR017907">
    <property type="entry name" value="Znf_RING_CS"/>
</dbReference>
<feature type="compositionally biased region" description="Basic and acidic residues" evidence="5">
    <location>
        <begin position="398"/>
        <end position="413"/>
    </location>
</feature>
<dbReference type="Pfam" id="PF13923">
    <property type="entry name" value="zf-C3HC4_2"/>
    <property type="match status" value="1"/>
</dbReference>
<proteinExistence type="predicted"/>
<dbReference type="Proteomes" id="UP000193642">
    <property type="component" value="Unassembled WGS sequence"/>
</dbReference>
<dbReference type="GO" id="GO:0097505">
    <property type="term" value="C:Rad6-Rad18 complex"/>
    <property type="evidence" value="ECO:0007669"/>
    <property type="project" value="TreeGrafter"/>
</dbReference>
<dbReference type="SMART" id="SM00184">
    <property type="entry name" value="RING"/>
    <property type="match status" value="1"/>
</dbReference>
<dbReference type="InterPro" id="IPR013083">
    <property type="entry name" value="Znf_RING/FYVE/PHD"/>
</dbReference>
<dbReference type="GO" id="GO:0061630">
    <property type="term" value="F:ubiquitin protein ligase activity"/>
    <property type="evidence" value="ECO:0007669"/>
    <property type="project" value="InterPro"/>
</dbReference>
<dbReference type="PROSITE" id="PS50089">
    <property type="entry name" value="ZF_RING_2"/>
    <property type="match status" value="1"/>
</dbReference>
<dbReference type="Gene3D" id="3.30.40.10">
    <property type="entry name" value="Zinc/RING finger domain, C3HC4 (zinc finger)"/>
    <property type="match status" value="1"/>
</dbReference>
<dbReference type="InterPro" id="IPR001841">
    <property type="entry name" value="Znf_RING"/>
</dbReference>
<dbReference type="InterPro" id="IPR039577">
    <property type="entry name" value="Rad18"/>
</dbReference>
<dbReference type="PANTHER" id="PTHR14134">
    <property type="entry name" value="E3 UBIQUITIN-PROTEIN LIGASE RAD18"/>
    <property type="match status" value="1"/>
</dbReference>
<keyword evidence="3" id="KW-0862">Zinc</keyword>
<dbReference type="EMBL" id="MCGO01000022">
    <property type="protein sequence ID" value="ORY44558.1"/>
    <property type="molecule type" value="Genomic_DNA"/>
</dbReference>
<comment type="caution">
    <text evidence="7">The sequence shown here is derived from an EMBL/GenBank/DDBJ whole genome shotgun (WGS) entry which is preliminary data.</text>
</comment>
<organism evidence="7 8">
    <name type="scientific">Rhizoclosmatium globosum</name>
    <dbReference type="NCBI Taxonomy" id="329046"/>
    <lineage>
        <taxon>Eukaryota</taxon>
        <taxon>Fungi</taxon>
        <taxon>Fungi incertae sedis</taxon>
        <taxon>Chytridiomycota</taxon>
        <taxon>Chytridiomycota incertae sedis</taxon>
        <taxon>Chytridiomycetes</taxon>
        <taxon>Chytridiales</taxon>
        <taxon>Chytriomycetaceae</taxon>
        <taxon>Rhizoclosmatium</taxon>
    </lineage>
</organism>
<dbReference type="GO" id="GO:0005634">
    <property type="term" value="C:nucleus"/>
    <property type="evidence" value="ECO:0007669"/>
    <property type="project" value="TreeGrafter"/>
</dbReference>
<gene>
    <name evidence="7" type="ORF">BCR33DRAFT_717066</name>
</gene>
<sequence length="426" mass="46956">MEATPTPIAISEALLTCDVCAELLRGSAVLPCRHVFCSECIRRHLQDNCDCPSCACQSKTEWSTCASVWVLLSTSTSTTISRPPAVINDVNGGDAGRLEVFGDADAFFPCPICSQCVKNRNMDAHISSDCQVHIELNPNSGPSVYALHSIQSSSPLYLNDCKEVVGRNSEKSGSASITSVEVKSTKTIIIDHGSSPIILSKSNSQLMEEADSIDDEFGDVVFSTPVKPTRTTSGISIEDVETTDDESDFQDFIPRKSIRSKRHKSLEPELVVDPVEVSTTSKTMGTPDSRKPKPAVAYDTLKDAQLRKLLKDEGNPQKRHKEYTLLHNANLDTLNPLPQSQILAKMLWRAWNVAAGMGAVAAFHGHAVSKEGTERDVKHMTKYADEFRSLIEGMKERRRLKREEPTKTWRDDGEMVEDDADDDGVR</sequence>
<evidence type="ECO:0000256" key="2">
    <source>
        <dbReference type="ARBA" id="ARBA00022771"/>
    </source>
</evidence>
<dbReference type="OrthoDB" id="9049620at2759"/>
<dbReference type="PANTHER" id="PTHR14134:SF2">
    <property type="entry name" value="E3 UBIQUITIN-PROTEIN LIGASE RAD18"/>
    <property type="match status" value="1"/>
</dbReference>
<name>A0A1Y2CC01_9FUNG</name>
<evidence type="ECO:0000256" key="3">
    <source>
        <dbReference type="ARBA" id="ARBA00022833"/>
    </source>
</evidence>
<protein>
    <recommendedName>
        <fullName evidence="6">RING-type domain-containing protein</fullName>
    </recommendedName>
</protein>
<feature type="compositionally biased region" description="Acidic residues" evidence="5">
    <location>
        <begin position="414"/>
        <end position="426"/>
    </location>
</feature>
<evidence type="ECO:0000313" key="8">
    <source>
        <dbReference type="Proteomes" id="UP000193642"/>
    </source>
</evidence>
<accession>A0A1Y2CC01</accession>
<dbReference type="GO" id="GO:0006301">
    <property type="term" value="P:DNA damage tolerance"/>
    <property type="evidence" value="ECO:0007669"/>
    <property type="project" value="InterPro"/>
</dbReference>
<keyword evidence="2 4" id="KW-0863">Zinc-finger</keyword>
<feature type="region of interest" description="Disordered" evidence="5">
    <location>
        <begin position="398"/>
        <end position="426"/>
    </location>
</feature>
<evidence type="ECO:0000313" key="7">
    <source>
        <dbReference type="EMBL" id="ORY44558.1"/>
    </source>
</evidence>
<evidence type="ECO:0000256" key="5">
    <source>
        <dbReference type="SAM" id="MobiDB-lite"/>
    </source>
</evidence>
<dbReference type="PROSITE" id="PS00518">
    <property type="entry name" value="ZF_RING_1"/>
    <property type="match status" value="1"/>
</dbReference>
<evidence type="ECO:0000259" key="6">
    <source>
        <dbReference type="PROSITE" id="PS50089"/>
    </source>
</evidence>
<dbReference type="AlphaFoldDB" id="A0A1Y2CC01"/>
<dbReference type="GO" id="GO:0006513">
    <property type="term" value="P:protein monoubiquitination"/>
    <property type="evidence" value="ECO:0007669"/>
    <property type="project" value="InterPro"/>
</dbReference>
<keyword evidence="1" id="KW-0479">Metal-binding</keyword>
<keyword evidence="8" id="KW-1185">Reference proteome</keyword>
<evidence type="ECO:0000256" key="4">
    <source>
        <dbReference type="PROSITE-ProRule" id="PRU00175"/>
    </source>
</evidence>
<dbReference type="GO" id="GO:0008270">
    <property type="term" value="F:zinc ion binding"/>
    <property type="evidence" value="ECO:0007669"/>
    <property type="project" value="UniProtKB-KW"/>
</dbReference>
<dbReference type="SUPFAM" id="SSF57850">
    <property type="entry name" value="RING/U-box"/>
    <property type="match status" value="1"/>
</dbReference>
<reference evidence="7 8" key="1">
    <citation type="submission" date="2016-07" db="EMBL/GenBank/DDBJ databases">
        <title>Pervasive Adenine N6-methylation of Active Genes in Fungi.</title>
        <authorList>
            <consortium name="DOE Joint Genome Institute"/>
            <person name="Mondo S.J."/>
            <person name="Dannebaum R.O."/>
            <person name="Kuo R.C."/>
            <person name="Labutti K."/>
            <person name="Haridas S."/>
            <person name="Kuo A."/>
            <person name="Salamov A."/>
            <person name="Ahrendt S.R."/>
            <person name="Lipzen A."/>
            <person name="Sullivan W."/>
            <person name="Andreopoulos W.B."/>
            <person name="Clum A."/>
            <person name="Lindquist E."/>
            <person name="Daum C."/>
            <person name="Ramamoorthy G.K."/>
            <person name="Gryganskyi A."/>
            <person name="Culley D."/>
            <person name="Magnuson J.K."/>
            <person name="James T.Y."/>
            <person name="O'Malley M.A."/>
            <person name="Stajich J.E."/>
            <person name="Spatafora J.W."/>
            <person name="Visel A."/>
            <person name="Grigoriev I.V."/>
        </authorList>
    </citation>
    <scope>NUCLEOTIDE SEQUENCE [LARGE SCALE GENOMIC DNA]</scope>
    <source>
        <strain evidence="7 8">JEL800</strain>
    </source>
</reference>
<evidence type="ECO:0000256" key="1">
    <source>
        <dbReference type="ARBA" id="ARBA00022723"/>
    </source>
</evidence>
<feature type="domain" description="RING-type" evidence="6">
    <location>
        <begin position="17"/>
        <end position="54"/>
    </location>
</feature>
<dbReference type="STRING" id="329046.A0A1Y2CC01"/>
<dbReference type="GO" id="GO:0003697">
    <property type="term" value="F:single-stranded DNA binding"/>
    <property type="evidence" value="ECO:0007669"/>
    <property type="project" value="InterPro"/>
</dbReference>